<feature type="domain" description="Ig-like" evidence="12">
    <location>
        <begin position="251"/>
        <end position="334"/>
    </location>
</feature>
<dbReference type="InterPro" id="IPR013106">
    <property type="entry name" value="Ig_V-set"/>
</dbReference>
<evidence type="ECO:0000256" key="6">
    <source>
        <dbReference type="ARBA" id="ARBA00023157"/>
    </source>
</evidence>
<dbReference type="PANTHER" id="PTHR11973:SF17">
    <property type="entry name" value="BASAL CELL ADHESION MOLECULE"/>
    <property type="match status" value="1"/>
</dbReference>
<keyword evidence="11" id="KW-0732">Signal</keyword>
<dbReference type="InterPro" id="IPR051116">
    <property type="entry name" value="Surface_Rcpt/Adhesion_Mol"/>
</dbReference>
<dbReference type="GO" id="GO:0005886">
    <property type="term" value="C:plasma membrane"/>
    <property type="evidence" value="ECO:0007669"/>
    <property type="project" value="TreeGrafter"/>
</dbReference>
<dbReference type="InterPro" id="IPR013162">
    <property type="entry name" value="CD80_C2-set"/>
</dbReference>
<evidence type="ECO:0000313" key="14">
    <source>
        <dbReference type="Proteomes" id="UP000694580"/>
    </source>
</evidence>
<keyword evidence="4 10" id="KW-1133">Transmembrane helix</keyword>
<feature type="region of interest" description="Disordered" evidence="9">
    <location>
        <begin position="587"/>
        <end position="609"/>
    </location>
</feature>
<protein>
    <recommendedName>
        <fullName evidence="12">Ig-like domain-containing protein</fullName>
    </recommendedName>
</protein>
<feature type="compositionally biased region" description="Basic and acidic residues" evidence="9">
    <location>
        <begin position="587"/>
        <end position="603"/>
    </location>
</feature>
<dbReference type="GeneID" id="114791085"/>
<dbReference type="GeneTree" id="ENSGT00940000161038"/>
<accession>A0AAY4AGA0</accession>
<dbReference type="Ensembl" id="ENSDCDT00010008310.1">
    <property type="protein sequence ID" value="ENSDCDP00010007922.1"/>
    <property type="gene ID" value="ENSDCDG00010003542.1"/>
</dbReference>
<keyword evidence="5 10" id="KW-0472">Membrane</keyword>
<dbReference type="PROSITE" id="PS50835">
    <property type="entry name" value="IG_LIKE"/>
    <property type="match status" value="5"/>
</dbReference>
<dbReference type="Pfam" id="PF08205">
    <property type="entry name" value="C2-set_2"/>
    <property type="match status" value="1"/>
</dbReference>
<evidence type="ECO:0000256" key="1">
    <source>
        <dbReference type="ARBA" id="ARBA00004479"/>
    </source>
</evidence>
<keyword evidence="14" id="KW-1185">Reference proteome</keyword>
<evidence type="ECO:0000256" key="11">
    <source>
        <dbReference type="SAM" id="SignalP"/>
    </source>
</evidence>
<keyword evidence="8" id="KW-0393">Immunoglobulin domain</keyword>
<evidence type="ECO:0000313" key="13">
    <source>
        <dbReference type="Ensembl" id="ENSDCDP00010007922.1"/>
    </source>
</evidence>
<evidence type="ECO:0000256" key="10">
    <source>
        <dbReference type="SAM" id="Phobius"/>
    </source>
</evidence>
<reference evidence="13" key="3">
    <citation type="submission" date="2025-09" db="UniProtKB">
        <authorList>
            <consortium name="Ensembl"/>
        </authorList>
    </citation>
    <scope>IDENTIFICATION</scope>
</reference>
<reference evidence="13" key="2">
    <citation type="submission" date="2025-08" db="UniProtKB">
        <authorList>
            <consortium name="Ensembl"/>
        </authorList>
    </citation>
    <scope>IDENTIFICATION</scope>
</reference>
<evidence type="ECO:0000256" key="5">
    <source>
        <dbReference type="ARBA" id="ARBA00023136"/>
    </source>
</evidence>
<evidence type="ECO:0000256" key="4">
    <source>
        <dbReference type="ARBA" id="ARBA00022989"/>
    </source>
</evidence>
<feature type="transmembrane region" description="Helical" evidence="10">
    <location>
        <begin position="537"/>
        <end position="559"/>
    </location>
</feature>
<dbReference type="Proteomes" id="UP000694580">
    <property type="component" value="Chromosome 5"/>
</dbReference>
<evidence type="ECO:0000256" key="8">
    <source>
        <dbReference type="ARBA" id="ARBA00023319"/>
    </source>
</evidence>
<keyword evidence="7" id="KW-0325">Glycoprotein</keyword>
<dbReference type="InterPro" id="IPR013098">
    <property type="entry name" value="Ig_I-set"/>
</dbReference>
<organism evidence="13 14">
    <name type="scientific">Denticeps clupeoides</name>
    <name type="common">denticle herring</name>
    <dbReference type="NCBI Taxonomy" id="299321"/>
    <lineage>
        <taxon>Eukaryota</taxon>
        <taxon>Metazoa</taxon>
        <taxon>Chordata</taxon>
        <taxon>Craniata</taxon>
        <taxon>Vertebrata</taxon>
        <taxon>Euteleostomi</taxon>
        <taxon>Actinopterygii</taxon>
        <taxon>Neopterygii</taxon>
        <taxon>Teleostei</taxon>
        <taxon>Clupei</taxon>
        <taxon>Clupeiformes</taxon>
        <taxon>Denticipitoidei</taxon>
        <taxon>Denticipitidae</taxon>
        <taxon>Denticeps</taxon>
    </lineage>
</organism>
<dbReference type="InterPro" id="IPR036179">
    <property type="entry name" value="Ig-like_dom_sf"/>
</dbReference>
<proteinExistence type="predicted"/>
<dbReference type="Pfam" id="PF13895">
    <property type="entry name" value="Ig_2"/>
    <property type="match status" value="1"/>
</dbReference>
<dbReference type="SMART" id="SM00409">
    <property type="entry name" value="IG"/>
    <property type="match status" value="4"/>
</dbReference>
<feature type="domain" description="Ig-like" evidence="12">
    <location>
        <begin position="160"/>
        <end position="245"/>
    </location>
</feature>
<keyword evidence="3" id="KW-0677">Repeat</keyword>
<dbReference type="Gene3D" id="2.60.40.10">
    <property type="entry name" value="Immunoglobulins"/>
    <property type="match status" value="5"/>
</dbReference>
<keyword evidence="6" id="KW-1015">Disulfide bond</keyword>
<dbReference type="PANTHER" id="PTHR11973">
    <property type="entry name" value="CELL SURFACE GLYCOPROTEIN MUC18-RELATED"/>
    <property type="match status" value="1"/>
</dbReference>
<feature type="chain" id="PRO_5044278581" description="Ig-like domain-containing protein" evidence="11">
    <location>
        <begin position="27"/>
        <end position="609"/>
    </location>
</feature>
<reference evidence="13 14" key="1">
    <citation type="submission" date="2020-06" db="EMBL/GenBank/DDBJ databases">
        <authorList>
            <consortium name="Wellcome Sanger Institute Data Sharing"/>
        </authorList>
    </citation>
    <scope>NUCLEOTIDE SEQUENCE [LARGE SCALE GENOMIC DNA]</scope>
</reference>
<feature type="signal peptide" evidence="11">
    <location>
        <begin position="1"/>
        <end position="26"/>
    </location>
</feature>
<feature type="domain" description="Ig-like" evidence="12">
    <location>
        <begin position="427"/>
        <end position="510"/>
    </location>
</feature>
<dbReference type="CDD" id="cd00096">
    <property type="entry name" value="Ig"/>
    <property type="match status" value="1"/>
</dbReference>
<dbReference type="InterPro" id="IPR007110">
    <property type="entry name" value="Ig-like_dom"/>
</dbReference>
<dbReference type="AlphaFoldDB" id="A0AAY4AGA0"/>
<evidence type="ECO:0000256" key="2">
    <source>
        <dbReference type="ARBA" id="ARBA00022692"/>
    </source>
</evidence>
<dbReference type="RefSeq" id="XP_028837447.1">
    <property type="nucleotide sequence ID" value="XM_028981614.1"/>
</dbReference>
<dbReference type="SUPFAM" id="SSF48726">
    <property type="entry name" value="Immunoglobulin"/>
    <property type="match status" value="5"/>
</dbReference>
<sequence>MDGMRAWSLCSLSPFLLFLALQVTWASVSVKVAPRVEVVKGQTAYLPCDVTGSDVLTAGWFFEVADKRTRVAFWSDKSSGVDETPMLGRVSMAANKTLIISSVQFEDEHNYTCQASAGAAGTAEGRTDLRIFYEPEEPEAVGSKNIISVFSRTYSEVGRCTARNGYPQPRIVWYKDSTPLPDVRNPTSGMYMIPSVVKESSGLYTVNSVLYMMPKKEDKDSKFHCIVVYSMPKEQGKQKSSGSFTLNLNYPMEHMTFSLVNTAPLKEGDEVKLKCETDGNPQPDFEFYKPGTPDRQSGPDGIFTLANVTRNDSGTYKCQFLDIDTIEDHSRSLTLSVNYLDPVVITPSKNITVKQGEGVNLQCKTSASAEYTLQWKTGSSELSNNGNLALSSVKYSNAGLYSCIAKVPSVPGLQKKADITLIVSGKPEIEEPVFGHVGKVGEEVTIMCSAHGYPAPQFTWTPSGRESVSVQDNKVISSVTLETTAAILKDGVTCEASNQHGSDTKVFLVNVKATEESANRGIPVFKSESQTQTGSSGVVIAVVVCVLILLIVVGMLYCLQKKGKLPCGEKKKKEVVSGEVNNDKVVVEMRPGEKASEDSELLNKPHAGQ</sequence>
<dbReference type="SMART" id="SM00406">
    <property type="entry name" value="IGv"/>
    <property type="match status" value="1"/>
</dbReference>
<evidence type="ECO:0000259" key="12">
    <source>
        <dbReference type="PROSITE" id="PS50835"/>
    </source>
</evidence>
<evidence type="ECO:0000256" key="7">
    <source>
        <dbReference type="ARBA" id="ARBA00023180"/>
    </source>
</evidence>
<dbReference type="InterPro" id="IPR013783">
    <property type="entry name" value="Ig-like_fold"/>
</dbReference>
<dbReference type="GO" id="GO:0005055">
    <property type="term" value="F:laminin receptor activity"/>
    <property type="evidence" value="ECO:0007669"/>
    <property type="project" value="TreeGrafter"/>
</dbReference>
<evidence type="ECO:0000256" key="9">
    <source>
        <dbReference type="SAM" id="MobiDB-lite"/>
    </source>
</evidence>
<name>A0AAY4AGA0_9TELE</name>
<dbReference type="InterPro" id="IPR003599">
    <property type="entry name" value="Ig_sub"/>
</dbReference>
<comment type="subcellular location">
    <subcellularLocation>
        <location evidence="1">Membrane</location>
        <topology evidence="1">Single-pass type I membrane protein</topology>
    </subcellularLocation>
</comment>
<keyword evidence="2 10" id="KW-0812">Transmembrane</keyword>
<dbReference type="InterPro" id="IPR003598">
    <property type="entry name" value="Ig_sub2"/>
</dbReference>
<dbReference type="Pfam" id="PF13927">
    <property type="entry name" value="Ig_3"/>
    <property type="match status" value="2"/>
</dbReference>
<evidence type="ECO:0000256" key="3">
    <source>
        <dbReference type="ARBA" id="ARBA00022737"/>
    </source>
</evidence>
<dbReference type="Pfam" id="PF07679">
    <property type="entry name" value="I-set"/>
    <property type="match status" value="1"/>
</dbReference>
<feature type="domain" description="Ig-like" evidence="12">
    <location>
        <begin position="342"/>
        <end position="420"/>
    </location>
</feature>
<feature type="domain" description="Ig-like" evidence="12">
    <location>
        <begin position="14"/>
        <end position="130"/>
    </location>
</feature>
<gene>
    <name evidence="13" type="primary">BCAM</name>
</gene>
<dbReference type="SMART" id="SM00408">
    <property type="entry name" value="IGc2"/>
    <property type="match status" value="4"/>
</dbReference>